<protein>
    <submittedName>
        <fullName evidence="2">Uncharacterized protein</fullName>
    </submittedName>
</protein>
<name>A0A2T2NGI2_CORCC</name>
<accession>A0A2T2NGI2</accession>
<sequence length="264" mass="29855">MTNSLQRSRFAPKTPAQEREISQEQKTKADKARAMRLMARLRWKSELLAASYVRAAHILQPNRMQPSPFLFVESGVGSKEAETMFKVDFFEFYTLLERYIVLCLEIMGVYISGATSTRTNVNALRLITNPEYARRRPEASHAFHQNILDAIDEETNPLHTSFGNQDTRVQLGLAKDFRNAWKDADERATATNNSEEANGRVNVKLLELQLGPMLRTLLDAAKHALGVVTGQDQSNNTNGSADDIFDSMDTDYPLEYMDDAMDLD</sequence>
<dbReference type="AlphaFoldDB" id="A0A2T2NGI2"/>
<proteinExistence type="predicted"/>
<dbReference type="Proteomes" id="UP000240883">
    <property type="component" value="Unassembled WGS sequence"/>
</dbReference>
<evidence type="ECO:0000256" key="1">
    <source>
        <dbReference type="SAM" id="MobiDB-lite"/>
    </source>
</evidence>
<gene>
    <name evidence="2" type="ORF">BS50DRAFT_602194</name>
</gene>
<feature type="region of interest" description="Disordered" evidence="1">
    <location>
        <begin position="1"/>
        <end position="27"/>
    </location>
</feature>
<evidence type="ECO:0000313" key="3">
    <source>
        <dbReference type="Proteomes" id="UP000240883"/>
    </source>
</evidence>
<dbReference type="OrthoDB" id="3858188at2759"/>
<feature type="compositionally biased region" description="Basic and acidic residues" evidence="1">
    <location>
        <begin position="16"/>
        <end position="27"/>
    </location>
</feature>
<dbReference type="EMBL" id="KZ678138">
    <property type="protein sequence ID" value="PSN64542.1"/>
    <property type="molecule type" value="Genomic_DNA"/>
</dbReference>
<dbReference type="STRING" id="1448308.A0A2T2NGI2"/>
<reference evidence="2 3" key="1">
    <citation type="journal article" date="2018" name="Front. Microbiol.">
        <title>Genome-Wide Analysis of Corynespora cassiicola Leaf Fall Disease Putative Effectors.</title>
        <authorList>
            <person name="Lopez D."/>
            <person name="Ribeiro S."/>
            <person name="Label P."/>
            <person name="Fumanal B."/>
            <person name="Venisse J.S."/>
            <person name="Kohler A."/>
            <person name="de Oliveira R.R."/>
            <person name="Labutti K."/>
            <person name="Lipzen A."/>
            <person name="Lail K."/>
            <person name="Bauer D."/>
            <person name="Ohm R.A."/>
            <person name="Barry K.W."/>
            <person name="Spatafora J."/>
            <person name="Grigoriev I.V."/>
            <person name="Martin F.M."/>
            <person name="Pujade-Renaud V."/>
        </authorList>
    </citation>
    <scope>NUCLEOTIDE SEQUENCE [LARGE SCALE GENOMIC DNA]</scope>
    <source>
        <strain evidence="2 3">Philippines</strain>
    </source>
</reference>
<organism evidence="2 3">
    <name type="scientific">Corynespora cassiicola Philippines</name>
    <dbReference type="NCBI Taxonomy" id="1448308"/>
    <lineage>
        <taxon>Eukaryota</taxon>
        <taxon>Fungi</taxon>
        <taxon>Dikarya</taxon>
        <taxon>Ascomycota</taxon>
        <taxon>Pezizomycotina</taxon>
        <taxon>Dothideomycetes</taxon>
        <taxon>Pleosporomycetidae</taxon>
        <taxon>Pleosporales</taxon>
        <taxon>Corynesporascaceae</taxon>
        <taxon>Corynespora</taxon>
    </lineage>
</organism>
<keyword evidence="3" id="KW-1185">Reference proteome</keyword>
<evidence type="ECO:0000313" key="2">
    <source>
        <dbReference type="EMBL" id="PSN64542.1"/>
    </source>
</evidence>